<reference evidence="1 2" key="1">
    <citation type="submission" date="2015-09" db="EMBL/GenBank/DDBJ databases">
        <authorList>
            <consortium name="Pathogen Informatics"/>
        </authorList>
    </citation>
    <scope>NUCLEOTIDE SEQUENCE [LARGE SCALE GENOMIC DNA]</scope>
    <source>
        <strain evidence="1 2">2789STDY5834847</strain>
    </source>
</reference>
<sequence>MEKRCLIAPTEEEIFEREPLLKFSFFLSERNNWINSTGIEILSNLDKGFSDLKINSEYIGKASFLSWFWTLGVYEIIRTITQAQDCFSIQFIEAIKKLKKEIELVRMPSAKMEKKKNGKRKIPVNSNRCHDYWDIEKKDLLIGEPDNPFSVRLLIKHYDSVFSSLRKEDIVKRHEESDLYLCY</sequence>
<protein>
    <submittedName>
        <fullName evidence="1">Uncharacterized protein</fullName>
    </submittedName>
</protein>
<organism evidence="1 2">
    <name type="scientific">Bacteroides uniformis</name>
    <dbReference type="NCBI Taxonomy" id="820"/>
    <lineage>
        <taxon>Bacteria</taxon>
        <taxon>Pseudomonadati</taxon>
        <taxon>Bacteroidota</taxon>
        <taxon>Bacteroidia</taxon>
        <taxon>Bacteroidales</taxon>
        <taxon>Bacteroidaceae</taxon>
        <taxon>Bacteroides</taxon>
    </lineage>
</organism>
<proteinExistence type="predicted"/>
<dbReference type="EMBL" id="CZAF01000012">
    <property type="protein sequence ID" value="CUP48473.1"/>
    <property type="molecule type" value="Genomic_DNA"/>
</dbReference>
<dbReference type="AlphaFoldDB" id="A0A139JVX6"/>
<dbReference type="OrthoDB" id="9179437at2"/>
<dbReference type="Proteomes" id="UP000095614">
    <property type="component" value="Unassembled WGS sequence"/>
</dbReference>
<name>A0A139JVX6_BACUN</name>
<gene>
    <name evidence="1" type="ORF">ERS852462_03756</name>
</gene>
<evidence type="ECO:0000313" key="1">
    <source>
        <dbReference type="EMBL" id="CUP48473.1"/>
    </source>
</evidence>
<accession>A0A139JVX6</accession>
<evidence type="ECO:0000313" key="2">
    <source>
        <dbReference type="Proteomes" id="UP000095614"/>
    </source>
</evidence>
<dbReference type="RefSeq" id="WP_057098145.1">
    <property type="nucleotide sequence ID" value="NZ_CAXTQO010000009.1"/>
</dbReference>
<dbReference type="PATRIC" id="fig|820.27.peg.3862"/>